<sequence>MSRSSSASRSARSAALALSLLAAGGCSQRAPATAACGNVAYQVSDPAEPANRAVFAFNRTVDDYLLAPVARGYTALPGFARQGMHNFASNFGEPKVFVNDLLQGNGERAMTSLSRFIFNTTLGVAGLVDVSGKMGLSQHRSDFGQTFGVWNIASGPIVELPLLGTHNLRDATGTLLGLALDPFGGNSDTVETMGNVAMAGGIVDARAEALPLTDLLRTWPDYYVAMRDYTAQRRSNRVAEGKAGEPGTWPVDCAGGAHEE</sequence>
<evidence type="ECO:0000313" key="5">
    <source>
        <dbReference type="EMBL" id="KPM65326.1"/>
    </source>
</evidence>
<comment type="similarity">
    <text evidence="1">Belongs to the MlaA family.</text>
</comment>
<protein>
    <submittedName>
        <fullName evidence="5">ABC transporter</fullName>
    </submittedName>
</protein>
<dbReference type="GO" id="GO:0016020">
    <property type="term" value="C:membrane"/>
    <property type="evidence" value="ECO:0007669"/>
    <property type="project" value="InterPro"/>
</dbReference>
<evidence type="ECO:0000256" key="3">
    <source>
        <dbReference type="SAM" id="MobiDB-lite"/>
    </source>
</evidence>
<gene>
    <name evidence="5" type="ORF">HB13667_12050</name>
</gene>
<dbReference type="InterPro" id="IPR007428">
    <property type="entry name" value="MlaA"/>
</dbReference>
<evidence type="ECO:0000256" key="4">
    <source>
        <dbReference type="SAM" id="SignalP"/>
    </source>
</evidence>
<dbReference type="Proteomes" id="UP000050437">
    <property type="component" value="Unassembled WGS sequence"/>
</dbReference>
<evidence type="ECO:0000256" key="1">
    <source>
        <dbReference type="ARBA" id="ARBA00010634"/>
    </source>
</evidence>
<dbReference type="PANTHER" id="PTHR30035">
    <property type="entry name" value="LIPOPROTEIN VACJ-RELATED"/>
    <property type="match status" value="1"/>
</dbReference>
<dbReference type="EMBL" id="LKKS01000070">
    <property type="protein sequence ID" value="KPM65326.1"/>
    <property type="molecule type" value="Genomic_DNA"/>
</dbReference>
<dbReference type="RefSeq" id="WP_054572709.1">
    <property type="nucleotide sequence ID" value="NZ_LKKS01000070.1"/>
</dbReference>
<reference evidence="5 6" key="1">
    <citation type="submission" date="2015-10" db="EMBL/GenBank/DDBJ databases">
        <title>Pseudomonas putida clinical strains.</title>
        <authorList>
            <person name="Molina L."/>
            <person name="Udaondo Z."/>
        </authorList>
    </citation>
    <scope>NUCLEOTIDE SEQUENCE [LARGE SCALE GENOMIC DNA]</scope>
    <source>
        <strain evidence="5 6">HB13667</strain>
    </source>
</reference>
<dbReference type="GO" id="GO:0120010">
    <property type="term" value="P:intermembrane phospholipid transfer"/>
    <property type="evidence" value="ECO:0007669"/>
    <property type="project" value="TreeGrafter"/>
</dbReference>
<feature type="region of interest" description="Disordered" evidence="3">
    <location>
        <begin position="237"/>
        <end position="260"/>
    </location>
</feature>
<dbReference type="PANTHER" id="PTHR30035:SF3">
    <property type="entry name" value="INTERMEMBRANE PHOSPHOLIPID TRANSPORT SYSTEM LIPOPROTEIN MLAA"/>
    <property type="match status" value="1"/>
</dbReference>
<dbReference type="Pfam" id="PF04333">
    <property type="entry name" value="MlaA"/>
    <property type="match status" value="1"/>
</dbReference>
<dbReference type="AlphaFoldDB" id="A0A0P7CDZ1"/>
<name>A0A0P7CDZ1_PSEPU</name>
<proteinExistence type="inferred from homology"/>
<dbReference type="PRINTS" id="PR01805">
    <property type="entry name" value="VACJLIPOPROT"/>
</dbReference>
<evidence type="ECO:0000313" key="6">
    <source>
        <dbReference type="Proteomes" id="UP000050437"/>
    </source>
</evidence>
<evidence type="ECO:0000256" key="2">
    <source>
        <dbReference type="ARBA" id="ARBA00022729"/>
    </source>
</evidence>
<feature type="signal peptide" evidence="4">
    <location>
        <begin position="1"/>
        <end position="22"/>
    </location>
</feature>
<feature type="chain" id="PRO_5006136840" evidence="4">
    <location>
        <begin position="23"/>
        <end position="260"/>
    </location>
</feature>
<keyword evidence="2 4" id="KW-0732">Signal</keyword>
<accession>A0A0P7CDZ1</accession>
<dbReference type="PROSITE" id="PS51257">
    <property type="entry name" value="PROKAR_LIPOPROTEIN"/>
    <property type="match status" value="1"/>
</dbReference>
<comment type="caution">
    <text evidence="5">The sequence shown here is derived from an EMBL/GenBank/DDBJ whole genome shotgun (WGS) entry which is preliminary data.</text>
</comment>
<organism evidence="5 6">
    <name type="scientific">Pseudomonas putida</name>
    <name type="common">Arthrobacter siderocapsulatus</name>
    <dbReference type="NCBI Taxonomy" id="303"/>
    <lineage>
        <taxon>Bacteria</taxon>
        <taxon>Pseudomonadati</taxon>
        <taxon>Pseudomonadota</taxon>
        <taxon>Gammaproteobacteria</taxon>
        <taxon>Pseudomonadales</taxon>
        <taxon>Pseudomonadaceae</taxon>
        <taxon>Pseudomonas</taxon>
    </lineage>
</organism>